<evidence type="ECO:0000313" key="3">
    <source>
        <dbReference type="Proteomes" id="UP001057738"/>
    </source>
</evidence>
<dbReference type="RefSeq" id="WP_257858286.1">
    <property type="nucleotide sequence ID" value="NZ_CP102516.1"/>
</dbReference>
<proteinExistence type="predicted"/>
<dbReference type="Proteomes" id="UP001057738">
    <property type="component" value="Plasmid psa3239"/>
</dbReference>
<geneLocation type="plasmid" evidence="2 3">
    <name>psa3239</name>
</geneLocation>
<dbReference type="GeneID" id="95578825"/>
<dbReference type="EMBL" id="CP102516">
    <property type="protein sequence ID" value="UUY52549.1"/>
    <property type="molecule type" value="Genomic_DNA"/>
</dbReference>
<name>A0ABY5Q8H8_9ACTN</name>
<protein>
    <submittedName>
        <fullName evidence="2">SseB family protein</fullName>
    </submittedName>
</protein>
<accession>A0ABY5Q8H8</accession>
<keyword evidence="3" id="KW-1185">Reference proteome</keyword>
<keyword evidence="2" id="KW-0614">Plasmid</keyword>
<evidence type="ECO:0000313" key="2">
    <source>
        <dbReference type="EMBL" id="UUY52549.1"/>
    </source>
</evidence>
<sequence>MSDNGEHIPSPSGRLRLADLAASDDPRDPAAHEPPAEPEAPPSTAVPAPARNRLPRQSDDAAVSAMRREFAVLLGEFRRTSVLVPFDEHDSMWTADLNGVRWICAFSDDEALAAFARARGDAAREWTYRTVLGARLLDVMVPMLPGPGGVALDAGSEGGMLFPPVSGVVPDAVAVDLEGAGQ</sequence>
<organism evidence="2 3">
    <name type="scientific">Streptomyces yangpuensis</name>
    <dbReference type="NCBI Taxonomy" id="1648182"/>
    <lineage>
        <taxon>Bacteria</taxon>
        <taxon>Bacillati</taxon>
        <taxon>Actinomycetota</taxon>
        <taxon>Actinomycetes</taxon>
        <taxon>Kitasatosporales</taxon>
        <taxon>Streptomycetaceae</taxon>
        <taxon>Streptomyces</taxon>
    </lineage>
</organism>
<reference evidence="2" key="1">
    <citation type="submission" date="2022-08" db="EMBL/GenBank/DDBJ databases">
        <authorList>
            <person name="Tian L."/>
        </authorList>
    </citation>
    <scope>NUCLEOTIDE SEQUENCE</scope>
    <source>
        <strain evidence="2">CM253</strain>
        <plasmid evidence="2">psa3239</plasmid>
    </source>
</reference>
<evidence type="ECO:0000256" key="1">
    <source>
        <dbReference type="SAM" id="MobiDB-lite"/>
    </source>
</evidence>
<feature type="compositionally biased region" description="Basic and acidic residues" evidence="1">
    <location>
        <begin position="24"/>
        <end position="35"/>
    </location>
</feature>
<gene>
    <name evidence="2" type="ORF">NRK68_35385</name>
</gene>
<feature type="region of interest" description="Disordered" evidence="1">
    <location>
        <begin position="1"/>
        <end position="60"/>
    </location>
</feature>